<evidence type="ECO:0000256" key="3">
    <source>
        <dbReference type="ARBA" id="ARBA00022679"/>
    </source>
</evidence>
<dbReference type="GO" id="GO:0002939">
    <property type="term" value="P:tRNA N1-guanine methylation"/>
    <property type="evidence" value="ECO:0007669"/>
    <property type="project" value="TreeGrafter"/>
</dbReference>
<evidence type="ECO:0000313" key="8">
    <source>
        <dbReference type="Proteomes" id="UP000000346"/>
    </source>
</evidence>
<keyword evidence="8" id="KW-1185">Reference proteome</keyword>
<evidence type="ECO:0000256" key="1">
    <source>
        <dbReference type="ARBA" id="ARBA00022490"/>
    </source>
</evidence>
<dbReference type="Pfam" id="PF02475">
    <property type="entry name" value="TRM5-TYW2_MTfase"/>
    <property type="match status" value="1"/>
</dbReference>
<dbReference type="InterPro" id="IPR030382">
    <property type="entry name" value="MeTrfase_TRM5/TYW2"/>
</dbReference>
<sequence length="351" mass="38189">MASEYHDCIAIKLTDADRTLKMLRLAGLLTNLKPRRLGSDELAVPVNNVERAISALLTEGISARPCKETFDVKGRPSKLSDEVPGLSGFLIIGSIVLLNYNSSVGIPAYVRAAEAISRMYPRVTSVFLKLGTTGELRLPQLVLIYGDGNTITITKESGLRLYVDVARTYFNPRLSGERLRISSLVESGERVLDMFCGVAPFSLLIASRRRASVIANDLNPYAAALAGANARLNRKLLKGNVTITRSDASALPSLLKGGFDRIIMNNPTSSPKFIEAACQLSLASGSILHVYYLAESEDLAIRAIAEEASRTCKEFTVVSSRKAIEYSPSKSIYVVDLEVKGYARRPNSLSL</sequence>
<gene>
    <name evidence="7" type="ordered locus">ASAC_0396</name>
</gene>
<evidence type="ECO:0000256" key="2">
    <source>
        <dbReference type="ARBA" id="ARBA00022603"/>
    </source>
</evidence>
<dbReference type="PANTHER" id="PTHR23245">
    <property type="entry name" value="TRNA METHYLTRANSFERASE"/>
    <property type="match status" value="1"/>
</dbReference>
<keyword evidence="5" id="KW-0819">tRNA processing</keyword>
<proteinExistence type="predicted"/>
<dbReference type="PROSITE" id="PS51684">
    <property type="entry name" value="SAM_MT_TRM5_TYW2"/>
    <property type="match status" value="1"/>
</dbReference>
<evidence type="ECO:0000259" key="6">
    <source>
        <dbReference type="PROSITE" id="PS51684"/>
    </source>
</evidence>
<accession>D9Q0G5</accession>
<dbReference type="InterPro" id="IPR029063">
    <property type="entry name" value="SAM-dependent_MTases_sf"/>
</dbReference>
<keyword evidence="1" id="KW-0963">Cytoplasm</keyword>
<feature type="domain" description="SAM-dependent methyltransferase TRM5/TYW2-type" evidence="6">
    <location>
        <begin position="89"/>
        <end position="341"/>
    </location>
</feature>
<dbReference type="eggNOG" id="arCOG00033">
    <property type="taxonomic scope" value="Archaea"/>
</dbReference>
<dbReference type="PANTHER" id="PTHR23245:SF36">
    <property type="entry name" value="TRNA (GUANINE(37)-N1)-METHYLTRANSFERASE"/>
    <property type="match status" value="1"/>
</dbReference>
<dbReference type="AlphaFoldDB" id="D9Q0G5"/>
<dbReference type="RefSeq" id="WP_013266315.1">
    <property type="nucleotide sequence ID" value="NC_014374.1"/>
</dbReference>
<dbReference type="Gene3D" id="3.30.300.110">
    <property type="entry name" value="Met-10+ protein-like domains"/>
    <property type="match status" value="1"/>
</dbReference>
<evidence type="ECO:0000256" key="5">
    <source>
        <dbReference type="ARBA" id="ARBA00022694"/>
    </source>
</evidence>
<dbReference type="GO" id="GO:0005737">
    <property type="term" value="C:cytoplasm"/>
    <property type="evidence" value="ECO:0007669"/>
    <property type="project" value="TreeGrafter"/>
</dbReference>
<keyword evidence="2 7" id="KW-0489">Methyltransferase</keyword>
<dbReference type="Proteomes" id="UP000000346">
    <property type="component" value="Chromosome"/>
</dbReference>
<dbReference type="OrthoDB" id="8079at2157"/>
<evidence type="ECO:0000256" key="4">
    <source>
        <dbReference type="ARBA" id="ARBA00022691"/>
    </source>
</evidence>
<dbReference type="STRING" id="666510.ASAC_0396"/>
<dbReference type="EMBL" id="CP001742">
    <property type="protein sequence ID" value="ADL18803.1"/>
    <property type="molecule type" value="Genomic_DNA"/>
</dbReference>
<dbReference type="InterPro" id="IPR056743">
    <property type="entry name" value="TRM5-TYW2-like_MTfase"/>
</dbReference>
<dbReference type="Gene3D" id="3.40.50.150">
    <property type="entry name" value="Vaccinia Virus protein VP39"/>
    <property type="match status" value="1"/>
</dbReference>
<dbReference type="CDD" id="cd02440">
    <property type="entry name" value="AdoMet_MTases"/>
    <property type="match status" value="1"/>
</dbReference>
<dbReference type="GeneID" id="9498624"/>
<organism evidence="7 8">
    <name type="scientific">Acidilobus saccharovorans (strain DSM 16705 / JCM 18335 / VKM B-2471 / 345-15)</name>
    <dbReference type="NCBI Taxonomy" id="666510"/>
    <lineage>
        <taxon>Archaea</taxon>
        <taxon>Thermoproteota</taxon>
        <taxon>Thermoprotei</taxon>
        <taxon>Acidilobales</taxon>
        <taxon>Acidilobaceae</taxon>
        <taxon>Acidilobus</taxon>
    </lineage>
</organism>
<dbReference type="SUPFAM" id="SSF53335">
    <property type="entry name" value="S-adenosyl-L-methionine-dependent methyltransferases"/>
    <property type="match status" value="1"/>
</dbReference>
<protein>
    <submittedName>
        <fullName evidence="7">Predicted methyltransferase</fullName>
    </submittedName>
</protein>
<evidence type="ECO:0000313" key="7">
    <source>
        <dbReference type="EMBL" id="ADL18803.1"/>
    </source>
</evidence>
<dbReference type="InParanoid" id="D9Q0G5"/>
<name>D9Q0G5_ACIS3</name>
<keyword evidence="4" id="KW-0949">S-adenosyl-L-methionine</keyword>
<keyword evidence="3 7" id="KW-0808">Transferase</keyword>
<dbReference type="KEGG" id="asc:ASAC_0396"/>
<dbReference type="HOGENOM" id="CLU_022610_0_1_2"/>
<dbReference type="GO" id="GO:0008175">
    <property type="term" value="F:tRNA methyltransferase activity"/>
    <property type="evidence" value="ECO:0007669"/>
    <property type="project" value="TreeGrafter"/>
</dbReference>
<reference evidence="7 8" key="1">
    <citation type="journal article" date="2010" name="Appl. Environ. Microbiol.">
        <title>The genome sequence of the crenarchaeon Acidilobus saccharovorans supports a new order, Acidilobales, and suggests an important ecological role in terrestrial acidic hot springs.</title>
        <authorList>
            <person name="Mardanov A.V."/>
            <person name="Svetlitchnyi V.A."/>
            <person name="Beletsky A.V."/>
            <person name="Prokofeva M.I."/>
            <person name="Bonch-Osmolovskaya E.A."/>
            <person name="Ravin N.V."/>
            <person name="Skryabin K.G."/>
        </authorList>
    </citation>
    <scope>NUCLEOTIDE SEQUENCE [LARGE SCALE GENOMIC DNA]</scope>
    <source>
        <strain evidence="8">DSM 16705 / JCM 18335 / VKM B-2471 / 345-15</strain>
    </source>
</reference>